<feature type="compositionally biased region" description="Acidic residues" evidence="8">
    <location>
        <begin position="910"/>
        <end position="936"/>
    </location>
</feature>
<feature type="compositionally biased region" description="Basic residues" evidence="8">
    <location>
        <begin position="194"/>
        <end position="210"/>
    </location>
</feature>
<dbReference type="InterPro" id="IPR002483">
    <property type="entry name" value="PWI_dom"/>
</dbReference>
<dbReference type="Pfam" id="PF00642">
    <property type="entry name" value="zf-CCCH"/>
    <property type="match status" value="1"/>
</dbReference>
<evidence type="ECO:0000256" key="2">
    <source>
        <dbReference type="ARBA" id="ARBA00022771"/>
    </source>
</evidence>
<comment type="caution">
    <text evidence="10">The sequence shown here is derived from an EMBL/GenBank/DDBJ whole genome shotgun (WGS) entry which is preliminary data.</text>
</comment>
<evidence type="ECO:0000256" key="3">
    <source>
        <dbReference type="ARBA" id="ARBA00022833"/>
    </source>
</evidence>
<dbReference type="PANTHER" id="PTHR14398:SF0">
    <property type="entry name" value="ZINC FINGER PROTEIN SWM"/>
    <property type="match status" value="1"/>
</dbReference>
<keyword evidence="2 7" id="KW-0863">Zinc-finger</keyword>
<evidence type="ECO:0000256" key="6">
    <source>
        <dbReference type="ARBA" id="ARBA00043866"/>
    </source>
</evidence>
<organism evidence="10 11">
    <name type="scientific">Zophobas morio</name>
    <dbReference type="NCBI Taxonomy" id="2755281"/>
    <lineage>
        <taxon>Eukaryota</taxon>
        <taxon>Metazoa</taxon>
        <taxon>Ecdysozoa</taxon>
        <taxon>Arthropoda</taxon>
        <taxon>Hexapoda</taxon>
        <taxon>Insecta</taxon>
        <taxon>Pterygota</taxon>
        <taxon>Neoptera</taxon>
        <taxon>Endopterygota</taxon>
        <taxon>Coleoptera</taxon>
        <taxon>Polyphaga</taxon>
        <taxon>Cucujiformia</taxon>
        <taxon>Tenebrionidae</taxon>
        <taxon>Zophobas</taxon>
    </lineage>
</organism>
<dbReference type="AlphaFoldDB" id="A0AA38I9D9"/>
<feature type="zinc finger region" description="C3H1-type" evidence="7">
    <location>
        <begin position="300"/>
        <end position="328"/>
    </location>
</feature>
<feature type="region of interest" description="Disordered" evidence="8">
    <location>
        <begin position="550"/>
        <end position="571"/>
    </location>
</feature>
<feature type="region of interest" description="Disordered" evidence="8">
    <location>
        <begin position="879"/>
        <end position="942"/>
    </location>
</feature>
<dbReference type="InterPro" id="IPR045137">
    <property type="entry name" value="RBM26/27"/>
</dbReference>
<dbReference type="Proteomes" id="UP001168821">
    <property type="component" value="Unassembled WGS sequence"/>
</dbReference>
<dbReference type="SMART" id="SM00356">
    <property type="entry name" value="ZnF_C3H1"/>
    <property type="match status" value="1"/>
</dbReference>
<feature type="compositionally biased region" description="Basic and acidic residues" evidence="8">
    <location>
        <begin position="166"/>
        <end position="193"/>
    </location>
</feature>
<accession>A0AA38I9D9</accession>
<proteinExistence type="predicted"/>
<feature type="compositionally biased region" description="Polar residues" evidence="8">
    <location>
        <begin position="110"/>
        <end position="120"/>
    </location>
</feature>
<comment type="function">
    <text evidence="6">May be involved in the turnover of nuclear polyadenylated (pA+) RNA.</text>
</comment>
<keyword evidence="4" id="KW-0694">RNA-binding</keyword>
<name>A0AA38I9D9_9CUCU</name>
<evidence type="ECO:0000313" key="11">
    <source>
        <dbReference type="Proteomes" id="UP001168821"/>
    </source>
</evidence>
<dbReference type="InterPro" id="IPR035979">
    <property type="entry name" value="RBD_domain_sf"/>
</dbReference>
<dbReference type="InterPro" id="IPR000504">
    <property type="entry name" value="RRM_dom"/>
</dbReference>
<dbReference type="GO" id="GO:0008270">
    <property type="term" value="F:zinc ion binding"/>
    <property type="evidence" value="ECO:0007669"/>
    <property type="project" value="UniProtKB-KW"/>
</dbReference>
<dbReference type="Gene3D" id="3.30.70.330">
    <property type="match status" value="2"/>
</dbReference>
<evidence type="ECO:0000256" key="4">
    <source>
        <dbReference type="ARBA" id="ARBA00022884"/>
    </source>
</evidence>
<keyword evidence="11" id="KW-1185">Reference proteome</keyword>
<evidence type="ECO:0000256" key="8">
    <source>
        <dbReference type="SAM" id="MobiDB-lite"/>
    </source>
</evidence>
<dbReference type="Pfam" id="PF01480">
    <property type="entry name" value="PWI"/>
    <property type="match status" value="1"/>
</dbReference>
<dbReference type="CDD" id="cd12257">
    <property type="entry name" value="RRM1_RBM26_like"/>
    <property type="match status" value="1"/>
</dbReference>
<protein>
    <recommendedName>
        <fullName evidence="9">C3H1-type domain-containing protein</fullName>
    </recommendedName>
</protein>
<evidence type="ECO:0000256" key="7">
    <source>
        <dbReference type="PROSITE-ProRule" id="PRU00723"/>
    </source>
</evidence>
<dbReference type="InterPro" id="IPR000571">
    <property type="entry name" value="Znf_CCCH"/>
</dbReference>
<dbReference type="InterPro" id="IPR012677">
    <property type="entry name" value="Nucleotide-bd_a/b_plait_sf"/>
</dbReference>
<gene>
    <name evidence="10" type="ORF">Zmor_018118</name>
</gene>
<dbReference type="GO" id="GO:0005634">
    <property type="term" value="C:nucleus"/>
    <property type="evidence" value="ECO:0007669"/>
    <property type="project" value="TreeGrafter"/>
</dbReference>
<evidence type="ECO:0000256" key="5">
    <source>
        <dbReference type="ARBA" id="ARBA00023054"/>
    </source>
</evidence>
<dbReference type="SUPFAM" id="SSF54928">
    <property type="entry name" value="RNA-binding domain, RBD"/>
    <property type="match status" value="2"/>
</dbReference>
<dbReference type="PROSITE" id="PS50103">
    <property type="entry name" value="ZF_C3H1"/>
    <property type="match status" value="1"/>
</dbReference>
<feature type="compositionally biased region" description="Basic and acidic residues" evidence="8">
    <location>
        <begin position="122"/>
        <end position="150"/>
    </location>
</feature>
<evidence type="ECO:0000259" key="9">
    <source>
        <dbReference type="PROSITE" id="PS50103"/>
    </source>
</evidence>
<keyword evidence="3 7" id="KW-0862">Zinc</keyword>
<sequence>MIIEQPEAFKTWLAAVLKPMCDADPAALAKYVLALIKKDKSEEELHKIMVGQLEVFLETETESFVNLVLRTLETQDYITTPVIPNTNPPNPILMKSTKEPKPIVHPSELPNLNETVNGSNAVRKEHESKRDREMRETRKTEPTDKEEKARVRSRHRSSSRNRSRSRSWDRSKRSKSREREQHRLEREKRDRPRTWRNKSPPRRFDRRRSRTPSPSRGRSRSRSPKHPHRGNRYRNRTPPRSTSRSRSRSAEKTRKDSFKDKEVKDGHSRPGTPTQDSNHGDMDLRLTNSTQSIQSVVIQQNSKRRCRDFDEKGYCMRGEMCPFDHGVDPVVLEDSALSSVLTYNPNSAPTDGPPIGAPLLNPAGHPMMGPRGIPPEYNPQAPQMWNRPGFRGPRPMGIPRGPMMGTFPTQPNMQRELIPVPVMDNKQADQYPAVGFRQQPNFTGTNNNDHEATPFKKKSFDFNRLGPRSKNPANCSLELKKIPQGLNSITHLNNHFSKFGKPINIQVNYEGDPEAAIVTFSSHAEANAAYRSTEAVLNNRFIKVFWHNGSTEGKQENVPPRSVKDRLGVPSIVPPNTNKVLNLVQPRADNATESAENQKESGKAVVSKEDTKAQAAAAIKKNQELLAAKEKLKKNQDEQRKEVLKIKNNLRKRKQELLEKQLSQQKILIEKMEKLSAGPQRDQIMETIKKTQESIESIKKDLVQSVLTVKSTPQKKAKEDVQREMLDAELDLITKQQEGADTSEIQKKLFELKARAAMTRGRGRGRRYTQVSRHLLTKNNLIDNGGLKGNIKSVNKTSFQKHTVDHRPTRLLVSGYEADEQESVLNHFQLFGEIGDYTVDSTLPSITLTYKTRKEAEMAMLKGKHFHDRTLSITWCTGPISNQMTSRPTPRKSLMSESEEDRLIDQTLPEGEEDLGPEISEEALLQDDEEEEEESEDRSWRR</sequence>
<feature type="domain" description="C3H1-type" evidence="9">
    <location>
        <begin position="300"/>
        <end position="328"/>
    </location>
</feature>
<keyword evidence="5" id="KW-0175">Coiled coil</keyword>
<evidence type="ECO:0000313" key="10">
    <source>
        <dbReference type="EMBL" id="KAJ3652125.1"/>
    </source>
</evidence>
<evidence type="ECO:0000256" key="1">
    <source>
        <dbReference type="ARBA" id="ARBA00022723"/>
    </source>
</evidence>
<feature type="compositionally biased region" description="Basic residues" evidence="8">
    <location>
        <begin position="151"/>
        <end position="165"/>
    </location>
</feature>
<dbReference type="EMBL" id="JALNTZ010000005">
    <property type="protein sequence ID" value="KAJ3652125.1"/>
    <property type="molecule type" value="Genomic_DNA"/>
</dbReference>
<feature type="compositionally biased region" description="Basic residues" evidence="8">
    <location>
        <begin position="217"/>
        <end position="247"/>
    </location>
</feature>
<dbReference type="FunFam" id="3.30.70.330:FF:000330">
    <property type="entry name" value="RNA-binding motif protein 26"/>
    <property type="match status" value="1"/>
</dbReference>
<reference evidence="10" key="1">
    <citation type="journal article" date="2023" name="G3 (Bethesda)">
        <title>Whole genome assemblies of Zophobas morio and Tenebrio molitor.</title>
        <authorList>
            <person name="Kaur S."/>
            <person name="Stinson S.A."/>
            <person name="diCenzo G.C."/>
        </authorList>
    </citation>
    <scope>NUCLEOTIDE SEQUENCE</scope>
    <source>
        <strain evidence="10">QUZm001</strain>
    </source>
</reference>
<feature type="region of interest" description="Disordered" evidence="8">
    <location>
        <begin position="590"/>
        <end position="609"/>
    </location>
</feature>
<keyword evidence="1 7" id="KW-0479">Metal-binding</keyword>
<feature type="compositionally biased region" description="Basic and acidic residues" evidence="8">
    <location>
        <begin position="248"/>
        <end position="268"/>
    </location>
</feature>
<feature type="compositionally biased region" description="Polar residues" evidence="8">
    <location>
        <begin position="879"/>
        <end position="888"/>
    </location>
</feature>
<dbReference type="Pfam" id="PF14605">
    <property type="entry name" value="Nup35_RRM_2"/>
    <property type="match status" value="1"/>
</dbReference>
<dbReference type="SMART" id="SM00360">
    <property type="entry name" value="RRM"/>
    <property type="match status" value="2"/>
</dbReference>
<dbReference type="PANTHER" id="PTHR14398">
    <property type="entry name" value="RNA RECOGNITION RRM/RNP DOMAIN"/>
    <property type="match status" value="1"/>
</dbReference>
<feature type="region of interest" description="Disordered" evidence="8">
    <location>
        <begin position="80"/>
        <end position="284"/>
    </location>
</feature>
<dbReference type="GO" id="GO:0003723">
    <property type="term" value="F:RNA binding"/>
    <property type="evidence" value="ECO:0007669"/>
    <property type="project" value="UniProtKB-KW"/>
</dbReference>
<feature type="compositionally biased region" description="Basic and acidic residues" evidence="8">
    <location>
        <begin position="596"/>
        <end position="609"/>
    </location>
</feature>